<organism evidence="2 3">
    <name type="scientific">Chlamydomonas reinhardtii</name>
    <name type="common">Chlamydomonas smithii</name>
    <dbReference type="NCBI Taxonomy" id="3055"/>
    <lineage>
        <taxon>Eukaryota</taxon>
        <taxon>Viridiplantae</taxon>
        <taxon>Chlorophyta</taxon>
        <taxon>core chlorophytes</taxon>
        <taxon>Chlorophyceae</taxon>
        <taxon>CS clade</taxon>
        <taxon>Chlamydomonadales</taxon>
        <taxon>Chlamydomonadaceae</taxon>
        <taxon>Chlamydomonas</taxon>
    </lineage>
</organism>
<feature type="region of interest" description="Disordered" evidence="1">
    <location>
        <begin position="306"/>
        <end position="341"/>
    </location>
</feature>
<dbReference type="GeneID" id="66055629"/>
<reference evidence="2 3" key="1">
    <citation type="journal article" date="2007" name="Science">
        <title>The Chlamydomonas genome reveals the evolution of key animal and plant functions.</title>
        <authorList>
            <person name="Merchant S.S."/>
            <person name="Prochnik S.E."/>
            <person name="Vallon O."/>
            <person name="Harris E.H."/>
            <person name="Karpowicz S.J."/>
            <person name="Witman G.B."/>
            <person name="Terry A."/>
            <person name="Salamov A."/>
            <person name="Fritz-Laylin L.K."/>
            <person name="Marechal-Drouard L."/>
            <person name="Marshall W.F."/>
            <person name="Qu L.H."/>
            <person name="Nelson D.R."/>
            <person name="Sanderfoot A.A."/>
            <person name="Spalding M.H."/>
            <person name="Kapitonov V.V."/>
            <person name="Ren Q."/>
            <person name="Ferris P."/>
            <person name="Lindquist E."/>
            <person name="Shapiro H."/>
            <person name="Lucas S.M."/>
            <person name="Grimwood J."/>
            <person name="Schmutz J."/>
            <person name="Cardol P."/>
            <person name="Cerutti H."/>
            <person name="Chanfreau G."/>
            <person name="Chen C.L."/>
            <person name="Cognat V."/>
            <person name="Croft M.T."/>
            <person name="Dent R."/>
            <person name="Dutcher S."/>
            <person name="Fernandez E."/>
            <person name="Fukuzawa H."/>
            <person name="Gonzalez-Ballester D."/>
            <person name="Gonzalez-Halphen D."/>
            <person name="Hallmann A."/>
            <person name="Hanikenne M."/>
            <person name="Hippler M."/>
            <person name="Inwood W."/>
            <person name="Jabbari K."/>
            <person name="Kalanon M."/>
            <person name="Kuras R."/>
            <person name="Lefebvre P.A."/>
            <person name="Lemaire S.D."/>
            <person name="Lobanov A.V."/>
            <person name="Lohr M."/>
            <person name="Manuell A."/>
            <person name="Meier I."/>
            <person name="Mets L."/>
            <person name="Mittag M."/>
            <person name="Mittelmeier T."/>
            <person name="Moroney J.V."/>
            <person name="Moseley J."/>
            <person name="Napoli C."/>
            <person name="Nedelcu A.M."/>
            <person name="Niyogi K."/>
            <person name="Novoselov S.V."/>
            <person name="Paulsen I.T."/>
            <person name="Pazour G."/>
            <person name="Purton S."/>
            <person name="Ral J.P."/>
            <person name="Riano-Pachon D.M."/>
            <person name="Riekhof W."/>
            <person name="Rymarquis L."/>
            <person name="Schroda M."/>
            <person name="Stern D."/>
            <person name="Umen J."/>
            <person name="Willows R."/>
            <person name="Wilson N."/>
            <person name="Zimmer S.L."/>
            <person name="Allmer J."/>
            <person name="Balk J."/>
            <person name="Bisova K."/>
            <person name="Chen C.J."/>
            <person name="Elias M."/>
            <person name="Gendler K."/>
            <person name="Hauser C."/>
            <person name="Lamb M.R."/>
            <person name="Ledford H."/>
            <person name="Long J.C."/>
            <person name="Minagawa J."/>
            <person name="Page M.D."/>
            <person name="Pan J."/>
            <person name="Pootakham W."/>
            <person name="Roje S."/>
            <person name="Rose A."/>
            <person name="Stahlberg E."/>
            <person name="Terauchi A.M."/>
            <person name="Yang P."/>
            <person name="Ball S."/>
            <person name="Bowler C."/>
            <person name="Dieckmann C.L."/>
            <person name="Gladyshev V.N."/>
            <person name="Green P."/>
            <person name="Jorgensen R."/>
            <person name="Mayfield S."/>
            <person name="Mueller-Roeber B."/>
            <person name="Rajamani S."/>
            <person name="Sayre R.T."/>
            <person name="Brokstein P."/>
            <person name="Dubchak I."/>
            <person name="Goodstein D."/>
            <person name="Hornick L."/>
            <person name="Huang Y.W."/>
            <person name="Jhaveri J."/>
            <person name="Luo Y."/>
            <person name="Martinez D."/>
            <person name="Ngau W.C."/>
            <person name="Otillar B."/>
            <person name="Poliakov A."/>
            <person name="Porter A."/>
            <person name="Szajkowski L."/>
            <person name="Werner G."/>
            <person name="Zhou K."/>
            <person name="Grigoriev I.V."/>
            <person name="Rokhsar D.S."/>
            <person name="Grossman A.R."/>
        </authorList>
    </citation>
    <scope>NUCLEOTIDE SEQUENCE [LARGE SCALE GENOMIC DNA]</scope>
    <source>
        <strain evidence="3">CC-503</strain>
    </source>
</reference>
<evidence type="ECO:0000256" key="1">
    <source>
        <dbReference type="SAM" id="MobiDB-lite"/>
    </source>
</evidence>
<name>A0A2K3D4I2_CHLRE</name>
<dbReference type="AlphaFoldDB" id="A0A2K3D4I2"/>
<accession>A0A2K3D4I2</accession>
<keyword evidence="3" id="KW-1185">Reference proteome</keyword>
<dbReference type="Proteomes" id="UP000006906">
    <property type="component" value="Chromosome 12"/>
</dbReference>
<protein>
    <submittedName>
        <fullName evidence="2">Uncharacterized protein</fullName>
    </submittedName>
</protein>
<feature type="region of interest" description="Disordered" evidence="1">
    <location>
        <begin position="362"/>
        <end position="397"/>
    </location>
</feature>
<proteinExistence type="predicted"/>
<sequence>MADLQHRRFRSCKSESVEFFSNLDVCSHQRNVAVICASGHAAPVPILAAATGGLDFLCKLLRGKRHILHVCSVLEHNQDTAHAHSTALSGAISQAGGSPSAAIPRAATAAAAACQQFAAGTSSVLQPPEINVGLLGVQRLKEYFEDHAAEKALLRHDKPLAAAPAAAHLKHMPAYLKDPSLITEASEVQALHPALVDRVKTLREAAAKLQAAPSDAAKQAARRAFMNAKGKVAGLMVVVDTMFNENSRDEVLALLSTSEVARAATTVRDAVASIQAVALQPAHVNADANAGADANANAAADGATADGAASDADADEAHYGAASDADGGEANAPPLPSGPRGRSFAAVVAAAARVSAVAKAAAAQSRAEAAEGGEEDVPGDGTVVVSCGAAPAPKAAA</sequence>
<dbReference type="PaxDb" id="3055-EDP00578"/>
<dbReference type="RefSeq" id="XP_042918588.1">
    <property type="nucleotide sequence ID" value="XM_043068490.1"/>
</dbReference>
<evidence type="ECO:0000313" key="2">
    <source>
        <dbReference type="EMBL" id="PNW75437.1"/>
    </source>
</evidence>
<dbReference type="InParanoid" id="A0A2K3D4I2"/>
<dbReference type="KEGG" id="cre:CHLRE_12g526383v5"/>
<dbReference type="Gramene" id="PNW75437">
    <property type="protein sequence ID" value="PNW75437"/>
    <property type="gene ID" value="CHLRE_12g526383v5"/>
</dbReference>
<evidence type="ECO:0000313" key="3">
    <source>
        <dbReference type="Proteomes" id="UP000006906"/>
    </source>
</evidence>
<gene>
    <name evidence="2" type="ORF">CHLRE_12g526383v5</name>
</gene>
<dbReference type="STRING" id="3055.A0A2K3D4I2"/>
<dbReference type="EMBL" id="CM008973">
    <property type="protein sequence ID" value="PNW75437.1"/>
    <property type="molecule type" value="Genomic_DNA"/>
</dbReference>